<dbReference type="CDD" id="cd01894">
    <property type="entry name" value="EngA1"/>
    <property type="match status" value="1"/>
</dbReference>
<dbReference type="SMART" id="SM00382">
    <property type="entry name" value="AAA"/>
    <property type="match status" value="2"/>
</dbReference>
<evidence type="ECO:0000256" key="8">
    <source>
        <dbReference type="HAMAP-Rule" id="MF_00195"/>
    </source>
</evidence>
<feature type="domain" description="EngA-type G" evidence="11">
    <location>
        <begin position="5"/>
        <end position="169"/>
    </location>
</feature>
<evidence type="ECO:0000256" key="3">
    <source>
        <dbReference type="ARBA" id="ARBA00022517"/>
    </source>
</evidence>
<keyword evidence="5 8" id="KW-0547">Nucleotide-binding</keyword>
<dbReference type="GO" id="GO:0043022">
    <property type="term" value="F:ribosome binding"/>
    <property type="evidence" value="ECO:0007669"/>
    <property type="project" value="TreeGrafter"/>
</dbReference>
<dbReference type="NCBIfam" id="TIGR03594">
    <property type="entry name" value="GTPase_EngA"/>
    <property type="match status" value="1"/>
</dbReference>
<dbReference type="HAMAP" id="MF_00195">
    <property type="entry name" value="GTPase_Der"/>
    <property type="match status" value="1"/>
</dbReference>
<dbReference type="NCBIfam" id="TIGR00231">
    <property type="entry name" value="small_GTP"/>
    <property type="match status" value="2"/>
</dbReference>
<dbReference type="GO" id="GO:0005525">
    <property type="term" value="F:GTP binding"/>
    <property type="evidence" value="ECO:0007669"/>
    <property type="project" value="UniProtKB-UniRule"/>
</dbReference>
<dbReference type="Gene3D" id="3.40.50.300">
    <property type="entry name" value="P-loop containing nucleotide triphosphate hydrolases"/>
    <property type="match status" value="2"/>
</dbReference>
<dbReference type="InterPro" id="IPR015946">
    <property type="entry name" value="KH_dom-like_a/b"/>
</dbReference>
<comment type="subunit">
    <text evidence="8">Associates with the 50S ribosomal subunit.</text>
</comment>
<dbReference type="Pfam" id="PF01926">
    <property type="entry name" value="MMR_HSR1"/>
    <property type="match status" value="2"/>
</dbReference>
<organism evidence="12 13">
    <name type="scientific">Candidatus Wallbacteria bacterium HGW-Wallbacteria-1</name>
    <dbReference type="NCBI Taxonomy" id="2013854"/>
    <lineage>
        <taxon>Bacteria</taxon>
        <taxon>Candidatus Walliibacteriota</taxon>
    </lineage>
</organism>
<dbReference type="InterPro" id="IPR016484">
    <property type="entry name" value="GTPase_Der"/>
</dbReference>
<evidence type="ECO:0000256" key="6">
    <source>
        <dbReference type="ARBA" id="ARBA00023134"/>
    </source>
</evidence>
<reference evidence="12 13" key="1">
    <citation type="journal article" date="2017" name="ISME J.">
        <title>Potential for microbial H2 and metal transformations associated with novel bacteria and archaea in deep terrestrial subsurface sediments.</title>
        <authorList>
            <person name="Hernsdorf A.W."/>
            <person name="Amano Y."/>
            <person name="Miyakawa K."/>
            <person name="Ise K."/>
            <person name="Suzuki Y."/>
            <person name="Anantharaman K."/>
            <person name="Probst A."/>
            <person name="Burstein D."/>
            <person name="Thomas B.C."/>
            <person name="Banfield J.F."/>
        </authorList>
    </citation>
    <scope>NUCLEOTIDE SEQUENCE [LARGE SCALE GENOMIC DNA]</scope>
    <source>
        <strain evidence="12">HGW-Wallbacteria-1</strain>
    </source>
</reference>
<dbReference type="EMBL" id="PGXC01000002">
    <property type="protein sequence ID" value="PKK91630.1"/>
    <property type="molecule type" value="Genomic_DNA"/>
</dbReference>
<evidence type="ECO:0000256" key="2">
    <source>
        <dbReference type="ARBA" id="ARBA00020953"/>
    </source>
</evidence>
<dbReference type="InterPro" id="IPR006073">
    <property type="entry name" value="GTP-bd"/>
</dbReference>
<dbReference type="FunFam" id="3.40.50.300:FF:000057">
    <property type="entry name" value="GTPase Der"/>
    <property type="match status" value="1"/>
</dbReference>
<protein>
    <recommendedName>
        <fullName evidence="2 8">GTPase Der</fullName>
    </recommendedName>
    <alternativeName>
        <fullName evidence="7 8">GTP-binding protein EngA</fullName>
    </alternativeName>
</protein>
<comment type="function">
    <text evidence="8 10">GTPase that plays an essential role in the late steps of ribosome biogenesis.</text>
</comment>
<keyword evidence="3 8" id="KW-0690">Ribosome biogenesis</keyword>
<feature type="binding site" evidence="8">
    <location>
        <begin position="11"/>
        <end position="18"/>
    </location>
    <ligand>
        <name>GTP</name>
        <dbReference type="ChEBI" id="CHEBI:37565"/>
        <label>1</label>
    </ligand>
</feature>
<dbReference type="PROSITE" id="PS51712">
    <property type="entry name" value="G_ENGA"/>
    <property type="match status" value="2"/>
</dbReference>
<dbReference type="PANTHER" id="PTHR43834:SF6">
    <property type="entry name" value="GTPASE DER"/>
    <property type="match status" value="1"/>
</dbReference>
<dbReference type="PANTHER" id="PTHR43834">
    <property type="entry name" value="GTPASE DER"/>
    <property type="match status" value="1"/>
</dbReference>
<dbReference type="InterPro" id="IPR027417">
    <property type="entry name" value="P-loop_NTPase"/>
</dbReference>
<dbReference type="InterPro" id="IPR032859">
    <property type="entry name" value="KH_dom-like"/>
</dbReference>
<accession>A0A2N1PTI7</accession>
<comment type="caution">
    <text evidence="12">The sequence shown here is derived from an EMBL/GenBank/DDBJ whole genome shotgun (WGS) entry which is preliminary data.</text>
</comment>
<evidence type="ECO:0000256" key="4">
    <source>
        <dbReference type="ARBA" id="ARBA00022737"/>
    </source>
</evidence>
<evidence type="ECO:0000313" key="13">
    <source>
        <dbReference type="Proteomes" id="UP000233256"/>
    </source>
</evidence>
<feature type="binding site" evidence="8">
    <location>
        <begin position="182"/>
        <end position="189"/>
    </location>
    <ligand>
        <name>GTP</name>
        <dbReference type="ChEBI" id="CHEBI:37565"/>
        <label>2</label>
    </ligand>
</feature>
<dbReference type="PRINTS" id="PR00326">
    <property type="entry name" value="GTP1OBG"/>
</dbReference>
<evidence type="ECO:0000256" key="9">
    <source>
        <dbReference type="PROSITE-ProRule" id="PRU01049"/>
    </source>
</evidence>
<dbReference type="SUPFAM" id="SSF52540">
    <property type="entry name" value="P-loop containing nucleoside triphosphate hydrolases"/>
    <property type="match status" value="2"/>
</dbReference>
<evidence type="ECO:0000256" key="1">
    <source>
        <dbReference type="ARBA" id="ARBA00008279"/>
    </source>
</evidence>
<dbReference type="Proteomes" id="UP000233256">
    <property type="component" value="Unassembled WGS sequence"/>
</dbReference>
<feature type="binding site" evidence="8">
    <location>
        <begin position="294"/>
        <end position="297"/>
    </location>
    <ligand>
        <name>GTP</name>
        <dbReference type="ChEBI" id="CHEBI:37565"/>
        <label>2</label>
    </ligand>
</feature>
<dbReference type="AlphaFoldDB" id="A0A2N1PTI7"/>
<sequence length="447" mass="49896">MNTLPTVAIVGRPNVGKSTLFNRIIGWQHAIVDDRPGITRDRNVMTATWNGTDFELVDTGGLEMSSFDDMMKMVREQVQYAIDTSDLILFVVDGREGVNPGDHEVANYLRASKKPVILAVNKIDGDKLEDEIYDFYSLGLDEPYPISSGHGRGVGDLLDILVANIPIGAKVEEKATGIAIVGKPNVGKSTLLNMLCGDERTIVSPVAGTTRDSIDTRVTINDTPYRIIDTAGLRRKARVHNMVERFAVLRTIRAVERADVVLLLIDLAEGVGEQERKIAGIAKRKGKGLILVINKWDLVQKGGDLHGELTIERKHYVERLGKEFLPFAYARTAFISAATGKGVNDLIPMVEEIMAERNKRIQTSVLNEFIRNISFYHPPPVRKKGQLKIYYATQTEGLPPTFVLFVNNSELMHFSYQRYIDNSLREQFGFQGTPIRILSRNKGKSDN</sequence>
<feature type="binding site" evidence="8">
    <location>
        <begin position="58"/>
        <end position="62"/>
    </location>
    <ligand>
        <name>GTP</name>
        <dbReference type="ChEBI" id="CHEBI:37565"/>
        <label>1</label>
    </ligand>
</feature>
<dbReference type="CDD" id="cd01895">
    <property type="entry name" value="EngA2"/>
    <property type="match status" value="1"/>
</dbReference>
<keyword evidence="4 10" id="KW-0677">Repeat</keyword>
<dbReference type="Pfam" id="PF14714">
    <property type="entry name" value="KH_dom-like"/>
    <property type="match status" value="1"/>
</dbReference>
<keyword evidence="6 8" id="KW-0342">GTP-binding</keyword>
<evidence type="ECO:0000256" key="5">
    <source>
        <dbReference type="ARBA" id="ARBA00022741"/>
    </source>
</evidence>
<gene>
    <name evidence="8" type="primary">der</name>
    <name evidence="12" type="ORF">CVV64_02895</name>
</gene>
<dbReference type="InterPro" id="IPR003593">
    <property type="entry name" value="AAA+_ATPase"/>
</dbReference>
<evidence type="ECO:0000256" key="7">
    <source>
        <dbReference type="ARBA" id="ARBA00032345"/>
    </source>
</evidence>
<feature type="binding site" evidence="8">
    <location>
        <begin position="229"/>
        <end position="233"/>
    </location>
    <ligand>
        <name>GTP</name>
        <dbReference type="ChEBI" id="CHEBI:37565"/>
        <label>2</label>
    </ligand>
</feature>
<dbReference type="PIRSF" id="PIRSF006485">
    <property type="entry name" value="GTP-binding_EngA"/>
    <property type="match status" value="1"/>
</dbReference>
<feature type="domain" description="EngA-type G" evidence="11">
    <location>
        <begin position="176"/>
        <end position="358"/>
    </location>
</feature>
<feature type="binding site" evidence="8">
    <location>
        <begin position="121"/>
        <end position="124"/>
    </location>
    <ligand>
        <name>GTP</name>
        <dbReference type="ChEBI" id="CHEBI:37565"/>
        <label>1</label>
    </ligand>
</feature>
<dbReference type="FunFam" id="3.40.50.300:FF:000040">
    <property type="entry name" value="GTPase Der"/>
    <property type="match status" value="1"/>
</dbReference>
<dbReference type="GO" id="GO:0042254">
    <property type="term" value="P:ribosome biogenesis"/>
    <property type="evidence" value="ECO:0007669"/>
    <property type="project" value="UniProtKB-KW"/>
</dbReference>
<evidence type="ECO:0000313" key="12">
    <source>
        <dbReference type="EMBL" id="PKK91630.1"/>
    </source>
</evidence>
<comment type="similarity">
    <text evidence="1 8 9 10">Belongs to the TRAFAC class TrmE-Era-EngA-EngB-Septin-like GTPase superfamily. EngA (Der) GTPase family.</text>
</comment>
<dbReference type="InterPro" id="IPR031166">
    <property type="entry name" value="G_ENGA"/>
</dbReference>
<proteinExistence type="inferred from homology"/>
<dbReference type="InterPro" id="IPR005225">
    <property type="entry name" value="Small_GTP-bd"/>
</dbReference>
<dbReference type="Gene3D" id="3.30.300.20">
    <property type="match status" value="1"/>
</dbReference>
<evidence type="ECO:0000259" key="11">
    <source>
        <dbReference type="PROSITE" id="PS51712"/>
    </source>
</evidence>
<dbReference type="FunFam" id="3.30.300.20:FF:000004">
    <property type="entry name" value="GTPase Der"/>
    <property type="match status" value="1"/>
</dbReference>
<evidence type="ECO:0000256" key="10">
    <source>
        <dbReference type="RuleBase" id="RU004481"/>
    </source>
</evidence>
<name>A0A2N1PTI7_9BACT</name>